<dbReference type="PRINTS" id="PR00094">
    <property type="entry name" value="ADENYLTKNASE"/>
</dbReference>
<dbReference type="GO" id="GO:0006139">
    <property type="term" value="P:nucleobase-containing compound metabolic process"/>
    <property type="evidence" value="ECO:0007669"/>
    <property type="project" value="InterPro"/>
</dbReference>
<dbReference type="CDD" id="cd01428">
    <property type="entry name" value="ADK"/>
    <property type="match status" value="1"/>
</dbReference>
<evidence type="ECO:0000256" key="3">
    <source>
        <dbReference type="ARBA" id="ARBA00022777"/>
    </source>
</evidence>
<keyword evidence="1 4" id="KW-0808">Transferase</keyword>
<dbReference type="Pfam" id="PF00406">
    <property type="entry name" value="ADK"/>
    <property type="match status" value="1"/>
</dbReference>
<comment type="caution">
    <text evidence="5">The sequence shown here is derived from an EMBL/GenBank/DDBJ whole genome shotgun (WGS) entry which is preliminary data.</text>
</comment>
<dbReference type="InterPro" id="IPR027417">
    <property type="entry name" value="P-loop_NTPase"/>
</dbReference>
<evidence type="ECO:0000256" key="2">
    <source>
        <dbReference type="ARBA" id="ARBA00022741"/>
    </source>
</evidence>
<organism evidence="5 6">
    <name type="scientific">Canariomyces notabilis</name>
    <dbReference type="NCBI Taxonomy" id="2074819"/>
    <lineage>
        <taxon>Eukaryota</taxon>
        <taxon>Fungi</taxon>
        <taxon>Dikarya</taxon>
        <taxon>Ascomycota</taxon>
        <taxon>Pezizomycotina</taxon>
        <taxon>Sordariomycetes</taxon>
        <taxon>Sordariomycetidae</taxon>
        <taxon>Sordariales</taxon>
        <taxon>Chaetomiaceae</taxon>
        <taxon>Canariomyces</taxon>
    </lineage>
</organism>
<reference evidence="5" key="2">
    <citation type="submission" date="2023-05" db="EMBL/GenBank/DDBJ databases">
        <authorList>
            <consortium name="Lawrence Berkeley National Laboratory"/>
            <person name="Steindorff A."/>
            <person name="Hensen N."/>
            <person name="Bonometti L."/>
            <person name="Westerberg I."/>
            <person name="Brannstrom I.O."/>
            <person name="Guillou S."/>
            <person name="Cros-Aarteil S."/>
            <person name="Calhoun S."/>
            <person name="Haridas S."/>
            <person name="Kuo A."/>
            <person name="Mondo S."/>
            <person name="Pangilinan J."/>
            <person name="Riley R."/>
            <person name="Labutti K."/>
            <person name="Andreopoulos B."/>
            <person name="Lipzen A."/>
            <person name="Chen C."/>
            <person name="Yanf M."/>
            <person name="Daum C."/>
            <person name="Ng V."/>
            <person name="Clum A."/>
            <person name="Ohm R."/>
            <person name="Martin F."/>
            <person name="Silar P."/>
            <person name="Natvig D."/>
            <person name="Lalanne C."/>
            <person name="Gautier V."/>
            <person name="Ament-Velasquez S.L."/>
            <person name="Kruys A."/>
            <person name="Hutchinson M.I."/>
            <person name="Powell A.J."/>
            <person name="Barry K."/>
            <person name="Miller A.N."/>
            <person name="Grigoriev I.V."/>
            <person name="Debuchy R."/>
            <person name="Gladieux P."/>
            <person name="Thoren M.H."/>
            <person name="Johannesson H."/>
        </authorList>
    </citation>
    <scope>NUCLEOTIDE SEQUENCE</scope>
    <source>
        <strain evidence="5">CBS 508.74</strain>
    </source>
</reference>
<evidence type="ECO:0000313" key="6">
    <source>
        <dbReference type="Proteomes" id="UP001302812"/>
    </source>
</evidence>
<keyword evidence="3 4" id="KW-0418">Kinase</keyword>
<dbReference type="GO" id="GO:0005524">
    <property type="term" value="F:ATP binding"/>
    <property type="evidence" value="ECO:0007669"/>
    <property type="project" value="InterPro"/>
</dbReference>
<proteinExistence type="inferred from homology"/>
<dbReference type="GeneID" id="89938086"/>
<dbReference type="PANTHER" id="PTHR23359">
    <property type="entry name" value="NUCLEOTIDE KINASE"/>
    <property type="match status" value="1"/>
</dbReference>
<dbReference type="PROSITE" id="PS00113">
    <property type="entry name" value="ADENYLATE_KINASE"/>
    <property type="match status" value="1"/>
</dbReference>
<dbReference type="SUPFAM" id="SSF52540">
    <property type="entry name" value="P-loop containing nucleoside triphosphate hydrolases"/>
    <property type="match status" value="1"/>
</dbReference>
<accession>A0AAN6T6W0</accession>
<dbReference type="AlphaFoldDB" id="A0AAN6T6W0"/>
<dbReference type="RefSeq" id="XP_064664563.1">
    <property type="nucleotide sequence ID" value="XM_064813961.1"/>
</dbReference>
<gene>
    <name evidence="5" type="ORF">N656DRAFT_772899</name>
</gene>
<dbReference type="Proteomes" id="UP001302812">
    <property type="component" value="Unassembled WGS sequence"/>
</dbReference>
<dbReference type="GO" id="GO:0019205">
    <property type="term" value="F:nucleobase-containing compound kinase activity"/>
    <property type="evidence" value="ECO:0007669"/>
    <property type="project" value="InterPro"/>
</dbReference>
<dbReference type="HAMAP" id="MF_00235">
    <property type="entry name" value="Adenylate_kinase_Adk"/>
    <property type="match status" value="1"/>
</dbReference>
<comment type="similarity">
    <text evidence="4">Belongs to the adenylate kinase family.</text>
</comment>
<sequence>MAASDTAKMKTKPGKPRFIFVVGAPGAGKGTLSKRLAEAFGYVHISVGDLLRETVSDPATSDLIRGYVERGELVPGEHLFPIIKAKLRDCVAGQVVILDGFPRQLGQVEGFEREFGEPLLVLFFNCPRDLAKGRVLGRQEGRAGDTSDMFEKRFKEYINLNPEILDYYGRDRGKLLEVDTSRDSDTSYGNLLRLLQTRREWLMLLAEDTYQP</sequence>
<dbReference type="Gene3D" id="3.40.50.300">
    <property type="entry name" value="P-loop containing nucleotide triphosphate hydrolases"/>
    <property type="match status" value="1"/>
</dbReference>
<evidence type="ECO:0000313" key="5">
    <source>
        <dbReference type="EMBL" id="KAK4106993.1"/>
    </source>
</evidence>
<keyword evidence="6" id="KW-1185">Reference proteome</keyword>
<dbReference type="GO" id="GO:0016787">
    <property type="term" value="F:hydrolase activity"/>
    <property type="evidence" value="ECO:0007669"/>
    <property type="project" value="UniProtKB-KW"/>
</dbReference>
<dbReference type="InterPro" id="IPR033690">
    <property type="entry name" value="Adenylat_kinase_CS"/>
</dbReference>
<reference evidence="5" key="1">
    <citation type="journal article" date="2023" name="Mol. Phylogenet. Evol.">
        <title>Genome-scale phylogeny and comparative genomics of the fungal order Sordariales.</title>
        <authorList>
            <person name="Hensen N."/>
            <person name="Bonometti L."/>
            <person name="Westerberg I."/>
            <person name="Brannstrom I.O."/>
            <person name="Guillou S."/>
            <person name="Cros-Aarteil S."/>
            <person name="Calhoun S."/>
            <person name="Haridas S."/>
            <person name="Kuo A."/>
            <person name="Mondo S."/>
            <person name="Pangilinan J."/>
            <person name="Riley R."/>
            <person name="LaButti K."/>
            <person name="Andreopoulos B."/>
            <person name="Lipzen A."/>
            <person name="Chen C."/>
            <person name="Yan M."/>
            <person name="Daum C."/>
            <person name="Ng V."/>
            <person name="Clum A."/>
            <person name="Steindorff A."/>
            <person name="Ohm R.A."/>
            <person name="Martin F."/>
            <person name="Silar P."/>
            <person name="Natvig D.O."/>
            <person name="Lalanne C."/>
            <person name="Gautier V."/>
            <person name="Ament-Velasquez S.L."/>
            <person name="Kruys A."/>
            <person name="Hutchinson M.I."/>
            <person name="Powell A.J."/>
            <person name="Barry K."/>
            <person name="Miller A.N."/>
            <person name="Grigoriev I.V."/>
            <person name="Debuchy R."/>
            <person name="Gladieux P."/>
            <person name="Hiltunen Thoren M."/>
            <person name="Johannesson H."/>
        </authorList>
    </citation>
    <scope>NUCLEOTIDE SEQUENCE</scope>
    <source>
        <strain evidence="5">CBS 508.74</strain>
    </source>
</reference>
<dbReference type="EMBL" id="MU853389">
    <property type="protein sequence ID" value="KAK4106993.1"/>
    <property type="molecule type" value="Genomic_DNA"/>
</dbReference>
<evidence type="ECO:0000256" key="4">
    <source>
        <dbReference type="RuleBase" id="RU003330"/>
    </source>
</evidence>
<keyword evidence="5" id="KW-0378">Hydrolase</keyword>
<dbReference type="InterPro" id="IPR000850">
    <property type="entry name" value="Adenylat/UMP-CMP_kin"/>
</dbReference>
<protein>
    <submittedName>
        <fullName evidence="5">P-loop containing nucleoside triphosphate hydrolase protein</fullName>
    </submittedName>
</protein>
<name>A0AAN6T6W0_9PEZI</name>
<evidence type="ECO:0000256" key="1">
    <source>
        <dbReference type="ARBA" id="ARBA00022679"/>
    </source>
</evidence>
<keyword evidence="2" id="KW-0547">Nucleotide-binding</keyword>